<evidence type="ECO:0000313" key="3">
    <source>
        <dbReference type="Proteomes" id="UP000093508"/>
    </source>
</evidence>
<dbReference type="OrthoDB" id="702987at2"/>
<proteinExistence type="predicted"/>
<gene>
    <name evidence="1" type="ORF">BBH99_08235</name>
    <name evidence="2" type="ORF">SAMN05444407_104264</name>
</gene>
<keyword evidence="3" id="KW-1185">Reference proteome</keyword>
<organism evidence="2 4">
    <name type="scientific">Chryseobacterium contaminans</name>
    <dbReference type="NCBI Taxonomy" id="1423959"/>
    <lineage>
        <taxon>Bacteria</taxon>
        <taxon>Pseudomonadati</taxon>
        <taxon>Bacteroidota</taxon>
        <taxon>Flavobacteriia</taxon>
        <taxon>Flavobacteriales</taxon>
        <taxon>Weeksellaceae</taxon>
        <taxon>Chryseobacterium group</taxon>
        <taxon>Chryseobacterium</taxon>
    </lineage>
</organism>
<evidence type="ECO:0000313" key="1">
    <source>
        <dbReference type="EMBL" id="OCA78579.1"/>
    </source>
</evidence>
<dbReference type="Proteomes" id="UP000184069">
    <property type="component" value="Unassembled WGS sequence"/>
</dbReference>
<name>A0A1M7B7L9_9FLAO</name>
<dbReference type="STRING" id="1423959.SAMN05444407_104264"/>
<dbReference type="RefSeq" id="WP_066695626.1">
    <property type="nucleotide sequence ID" value="NZ_FRBM01000004.1"/>
</dbReference>
<reference evidence="1 3" key="1">
    <citation type="submission" date="2016-07" db="EMBL/GenBank/DDBJ databases">
        <authorList>
            <person name="Jeong J.-J."/>
            <person name="Kim D.W."/>
            <person name="Sang M.K."/>
            <person name="Choi I.-G."/>
            <person name="Kim K.D."/>
        </authorList>
    </citation>
    <scope>NUCLEOTIDE SEQUENCE [LARGE SCALE GENOMIC DNA]</scope>
    <source>
        <strain evidence="1 3">C-26</strain>
    </source>
</reference>
<evidence type="ECO:0000313" key="2">
    <source>
        <dbReference type="EMBL" id="SHL50943.1"/>
    </source>
</evidence>
<dbReference type="EMBL" id="MAYF01000190">
    <property type="protein sequence ID" value="OCA78579.1"/>
    <property type="molecule type" value="Genomic_DNA"/>
</dbReference>
<sequence>MIINIAEAKYETISFSDKYDVLPKLNIQEISEDAFNKLKITRNSFQQTPIKKDKGNYFLDINNKILQLKGENDNKTEKKQGGIWYNYLGFYPSLDMYAVSANSVSEGIDFSDFELINKSNGKIVKVVSPGDDKIETPVLSPQINYLAYFHNQIYDNNSFLGY</sequence>
<dbReference type="Proteomes" id="UP000093508">
    <property type="component" value="Unassembled WGS sequence"/>
</dbReference>
<dbReference type="AlphaFoldDB" id="A0A1M7B7L9"/>
<accession>A0A1M7B7L9</accession>
<evidence type="ECO:0000313" key="4">
    <source>
        <dbReference type="Proteomes" id="UP000184069"/>
    </source>
</evidence>
<protein>
    <submittedName>
        <fullName evidence="2">Uncharacterized protein</fullName>
    </submittedName>
</protein>
<reference evidence="2 4" key="2">
    <citation type="submission" date="2016-11" db="EMBL/GenBank/DDBJ databases">
        <authorList>
            <person name="Jaros S."/>
            <person name="Januszkiewicz K."/>
            <person name="Wedrychowicz H."/>
        </authorList>
    </citation>
    <scope>NUCLEOTIDE SEQUENCE [LARGE SCALE GENOMIC DNA]</scope>
    <source>
        <strain evidence="2 4">DSM 27621</strain>
    </source>
</reference>
<dbReference type="EMBL" id="FRBM01000004">
    <property type="protein sequence ID" value="SHL50943.1"/>
    <property type="molecule type" value="Genomic_DNA"/>
</dbReference>